<dbReference type="PANTHER" id="PTHR43553:SF3">
    <property type="entry name" value="ABC TRANSPORTER ATP-BINDING PROTEIN MODF"/>
    <property type="match status" value="1"/>
</dbReference>
<reference evidence="5" key="1">
    <citation type="journal article" date="2014" name="Int. J. Syst. Evol. Microbiol.">
        <title>Complete genome sequence of Corynebacterium casei LMG S-19264T (=DSM 44701T), isolated from a smear-ripened cheese.</title>
        <authorList>
            <consortium name="US DOE Joint Genome Institute (JGI-PGF)"/>
            <person name="Walter F."/>
            <person name="Albersmeier A."/>
            <person name="Kalinowski J."/>
            <person name="Ruckert C."/>
        </authorList>
    </citation>
    <scope>NUCLEOTIDE SEQUENCE</scope>
    <source>
        <strain evidence="5">KCTC 12710</strain>
    </source>
</reference>
<accession>A0A918QSF9</accession>
<keyword evidence="2" id="KW-0547">Nucleotide-binding</keyword>
<dbReference type="InterPro" id="IPR003593">
    <property type="entry name" value="AAA+_ATPase"/>
</dbReference>
<proteinExistence type="predicted"/>
<comment type="caution">
    <text evidence="5">The sequence shown here is derived from an EMBL/GenBank/DDBJ whole genome shotgun (WGS) entry which is preliminary data.</text>
</comment>
<dbReference type="InterPro" id="IPR003439">
    <property type="entry name" value="ABC_transporter-like_ATP-bd"/>
</dbReference>
<evidence type="ECO:0000256" key="2">
    <source>
        <dbReference type="ARBA" id="ARBA00022741"/>
    </source>
</evidence>
<keyword evidence="3" id="KW-0067">ATP-binding</keyword>
<organism evidence="5 6">
    <name type="scientific">Algibacter mikhailovii</name>
    <dbReference type="NCBI Taxonomy" id="425498"/>
    <lineage>
        <taxon>Bacteria</taxon>
        <taxon>Pseudomonadati</taxon>
        <taxon>Bacteroidota</taxon>
        <taxon>Flavobacteriia</taxon>
        <taxon>Flavobacteriales</taxon>
        <taxon>Flavobacteriaceae</taxon>
        <taxon>Algibacter</taxon>
    </lineage>
</organism>
<dbReference type="GO" id="GO:0016887">
    <property type="term" value="F:ATP hydrolysis activity"/>
    <property type="evidence" value="ECO:0007669"/>
    <property type="project" value="InterPro"/>
</dbReference>
<sequence length="408" mass="46060">MPKHIAIYLSNNENKKLLLRKITSGELIPELRRLKGSIFSDITLNHFIEEEERHGKFEVKTTTSNSLKNSSDGERKRALLNHLLSKPLLDYILLDNIYDCLDRSAQSQVNIRLERLSEQTKVVQIATRKRDILPFINAVFSVHQGKLQLVDDTLKTSKKSKKFFVNELPQPLIQRVSGNNPLIQLRNVSVHYGERAIISNINWVIKPGEFWQLIGPNGSGKSTILSLISGDNPKGYMADMTLFGIKKGSGESVWDIKKNIGFYSSEMLRGFKRRDTIESMIISGFLDSIGLYSYPSDIQIKIANQWLALLGMTSIKNKSFSFLSGGHKRLVLIARAMVKHPPLLILDEPTNGLDDRDSYIFSELVNKIASESNTAIIYVSHRKEEHINPDKIFELTPNPTGGSTGQIN</sequence>
<reference evidence="5" key="2">
    <citation type="submission" date="2020-09" db="EMBL/GenBank/DDBJ databases">
        <authorList>
            <person name="Sun Q."/>
            <person name="Kim S."/>
        </authorList>
    </citation>
    <scope>NUCLEOTIDE SEQUENCE</scope>
    <source>
        <strain evidence="5">KCTC 12710</strain>
    </source>
</reference>
<dbReference type="InterPro" id="IPR050095">
    <property type="entry name" value="ECF_ABC_transporter_ATP-bd"/>
</dbReference>
<feature type="domain" description="ABC transporter" evidence="4">
    <location>
        <begin position="183"/>
        <end position="405"/>
    </location>
</feature>
<keyword evidence="1" id="KW-0813">Transport</keyword>
<gene>
    <name evidence="5" type="ORF">GCM10007028_01310</name>
</gene>
<dbReference type="SMART" id="SM00382">
    <property type="entry name" value="AAA"/>
    <property type="match status" value="1"/>
</dbReference>
<evidence type="ECO:0000256" key="3">
    <source>
        <dbReference type="ARBA" id="ARBA00022840"/>
    </source>
</evidence>
<dbReference type="Pfam" id="PF00005">
    <property type="entry name" value="ABC_tran"/>
    <property type="match status" value="1"/>
</dbReference>
<evidence type="ECO:0000259" key="4">
    <source>
        <dbReference type="PROSITE" id="PS50893"/>
    </source>
</evidence>
<evidence type="ECO:0000313" key="5">
    <source>
        <dbReference type="EMBL" id="GGZ68127.1"/>
    </source>
</evidence>
<dbReference type="EMBL" id="BMWZ01000001">
    <property type="protein sequence ID" value="GGZ68127.1"/>
    <property type="molecule type" value="Genomic_DNA"/>
</dbReference>
<keyword evidence="6" id="KW-1185">Reference proteome</keyword>
<protein>
    <recommendedName>
        <fullName evidence="4">ABC transporter domain-containing protein</fullName>
    </recommendedName>
</protein>
<dbReference type="InterPro" id="IPR027417">
    <property type="entry name" value="P-loop_NTPase"/>
</dbReference>
<dbReference type="Gene3D" id="3.40.50.300">
    <property type="entry name" value="P-loop containing nucleotide triphosphate hydrolases"/>
    <property type="match status" value="1"/>
</dbReference>
<dbReference type="PROSITE" id="PS50893">
    <property type="entry name" value="ABC_TRANSPORTER_2"/>
    <property type="match status" value="1"/>
</dbReference>
<dbReference type="GO" id="GO:0042626">
    <property type="term" value="F:ATPase-coupled transmembrane transporter activity"/>
    <property type="evidence" value="ECO:0007669"/>
    <property type="project" value="TreeGrafter"/>
</dbReference>
<dbReference type="SUPFAM" id="SSF52540">
    <property type="entry name" value="P-loop containing nucleoside triphosphate hydrolases"/>
    <property type="match status" value="1"/>
</dbReference>
<dbReference type="Proteomes" id="UP000636004">
    <property type="component" value="Unassembled WGS sequence"/>
</dbReference>
<name>A0A918QSF9_9FLAO</name>
<dbReference type="GO" id="GO:0005524">
    <property type="term" value="F:ATP binding"/>
    <property type="evidence" value="ECO:0007669"/>
    <property type="project" value="UniProtKB-KW"/>
</dbReference>
<dbReference type="PANTHER" id="PTHR43553">
    <property type="entry name" value="HEAVY METAL TRANSPORTER"/>
    <property type="match status" value="1"/>
</dbReference>
<evidence type="ECO:0000256" key="1">
    <source>
        <dbReference type="ARBA" id="ARBA00022448"/>
    </source>
</evidence>
<evidence type="ECO:0000313" key="6">
    <source>
        <dbReference type="Proteomes" id="UP000636004"/>
    </source>
</evidence>
<dbReference type="AlphaFoldDB" id="A0A918QSF9"/>
<dbReference type="GO" id="GO:0043190">
    <property type="term" value="C:ATP-binding cassette (ABC) transporter complex"/>
    <property type="evidence" value="ECO:0007669"/>
    <property type="project" value="TreeGrafter"/>
</dbReference>